<proteinExistence type="predicted"/>
<comment type="caution">
    <text evidence="3">The sequence shown here is derived from an EMBL/GenBank/DDBJ whole genome shotgun (WGS) entry which is preliminary data.</text>
</comment>
<keyword evidence="4" id="KW-1185">Reference proteome</keyword>
<feature type="compositionally biased region" description="Low complexity" evidence="1">
    <location>
        <begin position="115"/>
        <end position="125"/>
    </location>
</feature>
<dbReference type="InterPro" id="IPR002711">
    <property type="entry name" value="HNH"/>
</dbReference>
<feature type="compositionally biased region" description="Gly residues" evidence="1">
    <location>
        <begin position="150"/>
        <end position="170"/>
    </location>
</feature>
<feature type="compositionally biased region" description="Gly residues" evidence="1">
    <location>
        <begin position="182"/>
        <end position="194"/>
    </location>
</feature>
<feature type="region of interest" description="Disordered" evidence="1">
    <location>
        <begin position="1"/>
        <end position="375"/>
    </location>
</feature>
<feature type="compositionally biased region" description="Low complexity" evidence="1">
    <location>
        <begin position="329"/>
        <end position="354"/>
    </location>
</feature>
<dbReference type="Gene3D" id="1.10.30.50">
    <property type="match status" value="1"/>
</dbReference>
<feature type="compositionally biased region" description="Basic and acidic residues" evidence="1">
    <location>
        <begin position="23"/>
        <end position="32"/>
    </location>
</feature>
<feature type="compositionally biased region" description="Low complexity" evidence="1">
    <location>
        <begin position="171"/>
        <end position="181"/>
    </location>
</feature>
<feature type="compositionally biased region" description="Low complexity" evidence="1">
    <location>
        <begin position="279"/>
        <end position="289"/>
    </location>
</feature>
<dbReference type="InterPro" id="IPR003615">
    <property type="entry name" value="HNH_nuc"/>
</dbReference>
<gene>
    <name evidence="3" type="ORF">IV500_18990</name>
</gene>
<dbReference type="AlphaFoldDB" id="A0A931CU49"/>
<dbReference type="GO" id="GO:0003676">
    <property type="term" value="F:nucleic acid binding"/>
    <property type="evidence" value="ECO:0007669"/>
    <property type="project" value="InterPro"/>
</dbReference>
<dbReference type="Pfam" id="PF01844">
    <property type="entry name" value="HNH"/>
    <property type="match status" value="1"/>
</dbReference>
<feature type="non-terminal residue" evidence="3">
    <location>
        <position position="1"/>
    </location>
</feature>
<feature type="compositionally biased region" description="Low complexity" evidence="1">
    <location>
        <begin position="257"/>
        <end position="269"/>
    </location>
</feature>
<evidence type="ECO:0000313" key="3">
    <source>
        <dbReference type="EMBL" id="MBG0741454.1"/>
    </source>
</evidence>
<accession>A0A931CU49</accession>
<reference evidence="3 4" key="1">
    <citation type="submission" date="2020-11" db="EMBL/GenBank/DDBJ databases">
        <title>Arthrobacter antarcticus sp. nov., isolated from Antarctic Soil.</title>
        <authorList>
            <person name="Li J."/>
        </authorList>
    </citation>
    <scope>NUCLEOTIDE SEQUENCE [LARGE SCALE GENOMIC DNA]</scope>
    <source>
        <strain evidence="3 4">Z1-20</strain>
    </source>
</reference>
<keyword evidence="3" id="KW-0540">Nuclease</keyword>
<dbReference type="RefSeq" id="WP_196398391.1">
    <property type="nucleotide sequence ID" value="NZ_JADNYM010000031.1"/>
</dbReference>
<dbReference type="EMBL" id="JADNYM010000031">
    <property type="protein sequence ID" value="MBG0741454.1"/>
    <property type="molecule type" value="Genomic_DNA"/>
</dbReference>
<feature type="compositionally biased region" description="Gly residues" evidence="1">
    <location>
        <begin position="93"/>
        <end position="105"/>
    </location>
</feature>
<feature type="compositionally biased region" description="Pro residues" evidence="1">
    <location>
        <begin position="242"/>
        <end position="255"/>
    </location>
</feature>
<dbReference type="GO" id="GO:0004519">
    <property type="term" value="F:endonuclease activity"/>
    <property type="evidence" value="ECO:0007669"/>
    <property type="project" value="UniProtKB-KW"/>
</dbReference>
<dbReference type="SMART" id="SM00507">
    <property type="entry name" value="HNHc"/>
    <property type="match status" value="1"/>
</dbReference>
<keyword evidence="3" id="KW-0378">Hydrolase</keyword>
<organism evidence="3 4">
    <name type="scientific">Arthrobacter terrae</name>
    <dbReference type="NCBI Taxonomy" id="2935737"/>
    <lineage>
        <taxon>Bacteria</taxon>
        <taxon>Bacillati</taxon>
        <taxon>Actinomycetota</taxon>
        <taxon>Actinomycetes</taxon>
        <taxon>Micrococcales</taxon>
        <taxon>Micrococcaceae</taxon>
        <taxon>Arthrobacter</taxon>
    </lineage>
</organism>
<sequence length="507" mass="51760">NPLSAPRPDQRGVDGSLVGVDARTPDQRRADAITEIARAAGAYLNFPHPQHNNPNSSDSDRTGGTDSAEASGAIEGMGSSEAGNGRSAEDGDGGSAGDGSAGDGSGWVHPEMDARAQAVAAAAQAEDLFSLTPTHDTTHTDQDADNGTGTDTGTGTGTGADSGPGPGTETGFGPETETVTGTGPGTGRGSGGTRCGPSKAGRLRPGRRPARITITTTFDQLRSFPDKDAAILRQTLGNQPKPAEPPAPPQPPEPLEPLELPELLESPEPGAQLALTVGPVPAAPQTPADPDAEDHGSPAEPSDLPSGWTDPDGVEEDSGWPGGVGPENTSVGWDTTTSTTDSSTNDSTTSPGSSWFFGSEPEVLPEQGLSGAGGLTPLDPMPSWCDGLGSISPGTLARMVCDASFERAVLGTNGAVLDLGTAVRLATPAQRRAVSVRDGGCVRPGCNRPASWCDIHHVIWYSRGGPTAVSNMCALCPSCHSLVHAGILEVRPYGFVRQVVRSPFSHD</sequence>
<evidence type="ECO:0000259" key="2">
    <source>
        <dbReference type="SMART" id="SM00507"/>
    </source>
</evidence>
<evidence type="ECO:0000256" key="1">
    <source>
        <dbReference type="SAM" id="MobiDB-lite"/>
    </source>
</evidence>
<dbReference type="Proteomes" id="UP000655366">
    <property type="component" value="Unassembled WGS sequence"/>
</dbReference>
<dbReference type="CDD" id="cd00085">
    <property type="entry name" value="HNHc"/>
    <property type="match status" value="1"/>
</dbReference>
<evidence type="ECO:0000313" key="4">
    <source>
        <dbReference type="Proteomes" id="UP000655366"/>
    </source>
</evidence>
<dbReference type="GO" id="GO:0008270">
    <property type="term" value="F:zinc ion binding"/>
    <property type="evidence" value="ECO:0007669"/>
    <property type="project" value="InterPro"/>
</dbReference>
<name>A0A931CU49_9MICC</name>
<feature type="domain" description="HNH nuclease" evidence="2">
    <location>
        <begin position="429"/>
        <end position="481"/>
    </location>
</feature>
<feature type="compositionally biased region" description="Basic residues" evidence="1">
    <location>
        <begin position="201"/>
        <end position="210"/>
    </location>
</feature>
<protein>
    <submittedName>
        <fullName evidence="3">HNH endonuclease</fullName>
    </submittedName>
</protein>
<keyword evidence="3" id="KW-0255">Endonuclease</keyword>